<evidence type="ECO:0000313" key="2">
    <source>
        <dbReference type="Proteomes" id="UP000713904"/>
    </source>
</evidence>
<dbReference type="InterPro" id="IPR024078">
    <property type="entry name" value="LmbE-like_dom_sf"/>
</dbReference>
<name>A0ABR6TKM8_9FIRM</name>
<comment type="caution">
    <text evidence="1">The sequence shown here is derived from an EMBL/GenBank/DDBJ whole genome shotgun (WGS) entry which is preliminary data.</text>
</comment>
<dbReference type="Proteomes" id="UP000713904">
    <property type="component" value="Unassembled WGS sequence"/>
</dbReference>
<gene>
    <name evidence="1" type="ORF">HLB29_04605</name>
</gene>
<proteinExistence type="predicted"/>
<dbReference type="PANTHER" id="PTHR12993:SF11">
    <property type="entry name" value="N-ACETYLGLUCOSAMINYL-PHOSPHATIDYLINOSITOL DE-N-ACETYLASE"/>
    <property type="match status" value="1"/>
</dbReference>
<organism evidence="1 2">
    <name type="scientific">Peptostreptococcus canis</name>
    <dbReference type="NCBI Taxonomy" id="1159213"/>
    <lineage>
        <taxon>Bacteria</taxon>
        <taxon>Bacillati</taxon>
        <taxon>Bacillota</taxon>
        <taxon>Clostridia</taxon>
        <taxon>Peptostreptococcales</taxon>
        <taxon>Peptostreptococcaceae</taxon>
        <taxon>Peptostreptococcus</taxon>
    </lineage>
</organism>
<sequence>MLKNIIKKTVKPKILKRNIKYLKSYYSEISQDEELKEDSLPFDENILVLSPHQDDESIGLGATIIKLKENNCYVKVLYITDGRIKRDGIDEIEISKTRLKEADEAIKILGVDDFEYIECENLKVEDNLDIISKKIVEVLSDRKYKRIYTTAFSEYHIDHRGCSIALARALDDKCDFDGEIFLYEINNSLQRGSINRYVQYPDDIAKIKHKAFKMYSSQKGISFEVVELIERGKSNLGDGNFKNAELFLCIDAEKFIEVSKKNLSIFNKMKNATNFFRMIENYNYNKSFEKEILNLYK</sequence>
<dbReference type="PANTHER" id="PTHR12993">
    <property type="entry name" value="N-ACETYLGLUCOSAMINYL-PHOSPHATIDYLINOSITOL DE-N-ACETYLASE-RELATED"/>
    <property type="match status" value="1"/>
</dbReference>
<dbReference type="SUPFAM" id="SSF102588">
    <property type="entry name" value="LmbE-like"/>
    <property type="match status" value="1"/>
</dbReference>
<evidence type="ECO:0000313" key="1">
    <source>
        <dbReference type="EMBL" id="MBC2575960.1"/>
    </source>
</evidence>
<dbReference type="Pfam" id="PF02585">
    <property type="entry name" value="PIG-L"/>
    <property type="match status" value="1"/>
</dbReference>
<dbReference type="RefSeq" id="WP_185623974.1">
    <property type="nucleotide sequence ID" value="NZ_JABGBW010000002.1"/>
</dbReference>
<dbReference type="EMBL" id="JABGBW010000002">
    <property type="protein sequence ID" value="MBC2575960.1"/>
    <property type="molecule type" value="Genomic_DNA"/>
</dbReference>
<keyword evidence="2" id="KW-1185">Reference proteome</keyword>
<protein>
    <submittedName>
        <fullName evidence="1">PIG-L family deacetylase</fullName>
    </submittedName>
</protein>
<dbReference type="InterPro" id="IPR003737">
    <property type="entry name" value="GlcNAc_PI_deacetylase-related"/>
</dbReference>
<accession>A0ABR6TKM8</accession>
<reference evidence="1 2" key="1">
    <citation type="submission" date="2020-05" db="EMBL/GenBank/DDBJ databases">
        <title>Draft genome of xy-202 and genomic insight in genome of the genus Peptostreptococcus.</title>
        <authorList>
            <person name="Zhang Z."/>
        </authorList>
    </citation>
    <scope>NUCLEOTIDE SEQUENCE [LARGE SCALE GENOMIC DNA]</scope>
    <source>
        <strain evidence="1 2">DSM 27025</strain>
    </source>
</reference>
<dbReference type="Gene3D" id="3.40.50.10320">
    <property type="entry name" value="LmbE-like"/>
    <property type="match status" value="1"/>
</dbReference>